<evidence type="ECO:0000256" key="7">
    <source>
        <dbReference type="ARBA" id="ARBA00022777"/>
    </source>
</evidence>
<dbReference type="PANTHER" id="PTHR43071">
    <property type="entry name" value="2-AMINO-4-HYDROXY-6-HYDROXYMETHYLDIHYDROPTERIDINE PYROPHOSPHOKINASE"/>
    <property type="match status" value="1"/>
</dbReference>
<dbReference type="InterPro" id="IPR000550">
    <property type="entry name" value="Hppk"/>
</dbReference>
<keyword evidence="8" id="KW-0067">ATP-binding</keyword>
<evidence type="ECO:0000256" key="6">
    <source>
        <dbReference type="ARBA" id="ARBA00022741"/>
    </source>
</evidence>
<protein>
    <recommendedName>
        <fullName evidence="4">2-amino-4-hydroxy-6-hydroxymethyldihydropteridine pyrophosphokinase</fullName>
        <ecNumber evidence="3">2.7.6.3</ecNumber>
    </recommendedName>
    <alternativeName>
        <fullName evidence="11">6-hydroxymethyl-7,8-dihydropterin pyrophosphokinase</fullName>
    </alternativeName>
    <alternativeName>
        <fullName evidence="12">7,8-dihydro-6-hydroxymethylpterin-pyrophosphokinase</fullName>
    </alternativeName>
</protein>
<evidence type="ECO:0000313" key="14">
    <source>
        <dbReference type="EMBL" id="WMN07113.1"/>
    </source>
</evidence>
<keyword evidence="15" id="KW-1185">Reference proteome</keyword>
<evidence type="ECO:0000256" key="1">
    <source>
        <dbReference type="ARBA" id="ARBA00005051"/>
    </source>
</evidence>
<feature type="domain" description="7,8-dihydro-6-hydroxymethylpterin-pyrophosphokinase" evidence="13">
    <location>
        <begin position="87"/>
        <end position="98"/>
    </location>
</feature>
<proteinExistence type="inferred from homology"/>
<accession>A0AA51N6R5</accession>
<dbReference type="InterPro" id="IPR035907">
    <property type="entry name" value="Hppk_sf"/>
</dbReference>
<evidence type="ECO:0000256" key="3">
    <source>
        <dbReference type="ARBA" id="ARBA00013253"/>
    </source>
</evidence>
<keyword evidence="6" id="KW-0547">Nucleotide-binding</keyword>
<dbReference type="RefSeq" id="WP_308357155.1">
    <property type="nucleotide sequence ID" value="NZ_CP129970.2"/>
</dbReference>
<keyword evidence="7" id="KW-0418">Kinase</keyword>
<evidence type="ECO:0000313" key="15">
    <source>
        <dbReference type="Proteomes" id="UP001244443"/>
    </source>
</evidence>
<name>A0AA51N6R5_9BACT</name>
<evidence type="ECO:0000256" key="10">
    <source>
        <dbReference type="ARBA" id="ARBA00029409"/>
    </source>
</evidence>
<dbReference type="GO" id="GO:0005524">
    <property type="term" value="F:ATP binding"/>
    <property type="evidence" value="ECO:0007669"/>
    <property type="project" value="UniProtKB-KW"/>
</dbReference>
<comment type="pathway">
    <text evidence="1">Cofactor biosynthesis; tetrahydrofolate biosynthesis; 2-amino-4-hydroxy-6-hydroxymethyl-7,8-dihydropteridine diphosphate from 7,8-dihydroneopterin triphosphate: step 4/4.</text>
</comment>
<dbReference type="GO" id="GO:0003848">
    <property type="term" value="F:2-amino-4-hydroxy-6-hydroxymethyldihydropteridine diphosphokinase activity"/>
    <property type="evidence" value="ECO:0007669"/>
    <property type="project" value="UniProtKB-EC"/>
</dbReference>
<reference evidence="14" key="1">
    <citation type="submission" date="2023-08" db="EMBL/GenBank/DDBJ databases">
        <title>Comparative genomics and taxonomic characterization of three novel marine species of genus Marivirga.</title>
        <authorList>
            <person name="Muhammad N."/>
            <person name="Kim S.-G."/>
        </authorList>
    </citation>
    <scope>NUCLEOTIDE SEQUENCE [LARGE SCALE GENOMIC DNA]</scope>
    <source>
        <strain evidence="14">ABR2-2</strain>
    </source>
</reference>
<dbReference type="PANTHER" id="PTHR43071:SF1">
    <property type="entry name" value="2-AMINO-4-HYDROXY-6-HYDROXYMETHYLDIHYDROPTERIDINE PYROPHOSPHOKINASE"/>
    <property type="match status" value="1"/>
</dbReference>
<dbReference type="Gene3D" id="3.30.70.560">
    <property type="entry name" value="7,8-Dihydro-6-hydroxymethylpterin-pyrophosphokinase HPPK"/>
    <property type="match status" value="1"/>
</dbReference>
<comment type="function">
    <text evidence="10">Catalyzes the transfer of pyrophosphate from adenosine triphosphate (ATP) to 6-hydroxymethyl-7,8-dihydropterin, an enzymatic step in folate biosynthesis pathway.</text>
</comment>
<evidence type="ECO:0000259" key="13">
    <source>
        <dbReference type="PROSITE" id="PS00794"/>
    </source>
</evidence>
<dbReference type="CDD" id="cd00483">
    <property type="entry name" value="HPPK"/>
    <property type="match status" value="1"/>
</dbReference>
<keyword evidence="9" id="KW-0289">Folate biosynthesis</keyword>
<evidence type="ECO:0000256" key="4">
    <source>
        <dbReference type="ARBA" id="ARBA00016218"/>
    </source>
</evidence>
<evidence type="ECO:0000256" key="5">
    <source>
        <dbReference type="ARBA" id="ARBA00022679"/>
    </source>
</evidence>
<evidence type="ECO:0000256" key="11">
    <source>
        <dbReference type="ARBA" id="ARBA00029766"/>
    </source>
</evidence>
<dbReference type="EMBL" id="CP129970">
    <property type="protein sequence ID" value="WMN07113.1"/>
    <property type="molecule type" value="Genomic_DNA"/>
</dbReference>
<comment type="similarity">
    <text evidence="2">Belongs to the HPPK family.</text>
</comment>
<organism evidence="14 15">
    <name type="scientific">Marivirga arenosa</name>
    <dbReference type="NCBI Taxonomy" id="3059076"/>
    <lineage>
        <taxon>Bacteria</taxon>
        <taxon>Pseudomonadati</taxon>
        <taxon>Bacteroidota</taxon>
        <taxon>Cytophagia</taxon>
        <taxon>Cytophagales</taxon>
        <taxon>Marivirgaceae</taxon>
        <taxon>Marivirga</taxon>
    </lineage>
</organism>
<dbReference type="SUPFAM" id="SSF55083">
    <property type="entry name" value="6-hydroxymethyl-7,8-dihydropterin pyrophosphokinase, HPPK"/>
    <property type="match status" value="1"/>
</dbReference>
<evidence type="ECO:0000256" key="2">
    <source>
        <dbReference type="ARBA" id="ARBA00005810"/>
    </source>
</evidence>
<dbReference type="NCBIfam" id="TIGR01498">
    <property type="entry name" value="folK"/>
    <property type="match status" value="1"/>
</dbReference>
<evidence type="ECO:0000256" key="12">
    <source>
        <dbReference type="ARBA" id="ARBA00033413"/>
    </source>
</evidence>
<dbReference type="EC" id="2.7.6.3" evidence="3"/>
<keyword evidence="5 14" id="KW-0808">Transferase</keyword>
<evidence type="ECO:0000256" key="9">
    <source>
        <dbReference type="ARBA" id="ARBA00022909"/>
    </source>
</evidence>
<dbReference type="PROSITE" id="PS00794">
    <property type="entry name" value="HPPK"/>
    <property type="match status" value="1"/>
</dbReference>
<evidence type="ECO:0000256" key="8">
    <source>
        <dbReference type="ARBA" id="ARBA00022840"/>
    </source>
</evidence>
<dbReference type="Pfam" id="PF01288">
    <property type="entry name" value="HPPK"/>
    <property type="match status" value="1"/>
</dbReference>
<dbReference type="GO" id="GO:0016301">
    <property type="term" value="F:kinase activity"/>
    <property type="evidence" value="ECO:0007669"/>
    <property type="project" value="UniProtKB-KW"/>
</dbReference>
<dbReference type="GO" id="GO:0046656">
    <property type="term" value="P:folic acid biosynthetic process"/>
    <property type="evidence" value="ECO:0007669"/>
    <property type="project" value="UniProtKB-KW"/>
</dbReference>
<gene>
    <name evidence="14" type="primary">folK</name>
    <name evidence="14" type="ORF">QYS48_14950</name>
</gene>
<dbReference type="Proteomes" id="UP001244443">
    <property type="component" value="Chromosome"/>
</dbReference>
<dbReference type="AlphaFoldDB" id="A0AA51N6R5"/>
<sequence length="161" mass="18355">MEGIYLLLGSNLGDRAKILMDAIELLRKNNIKVIQQSSVYETAAWGKTDQQSFLNQVVLVESDKQPKQLLDLLLRIELDLGRVRKEKWGERLIDIDILYYNSEVVKEDDLIIPHPGIPDRKFTLIPLAELSPDGIHPVLKMTQSELLSNCDDDLDVSPFKD</sequence>